<evidence type="ECO:0000313" key="3">
    <source>
        <dbReference type="Proteomes" id="UP000800097"/>
    </source>
</evidence>
<dbReference type="AlphaFoldDB" id="A0A6A6JA64"/>
<sequence>MAFQINGYYMHYGGFFCFLDWSTSQKESQNLHCRAPTSWFSTTAPGCRSWTRRMFIHRIGRVRAWSLLAATRCSFVFISPWVLCELEEIRDEGNTVGAGVYSCSCCFIRVGNYTFGHGKRDQGFSLFWSVHTPIFFYCTVVPFSLISIILFDLMSLIDVSSPCIYFIYSTTYHP</sequence>
<keyword evidence="1" id="KW-1133">Transmembrane helix</keyword>
<reference evidence="2" key="1">
    <citation type="journal article" date="2020" name="Stud. Mycol.">
        <title>101 Dothideomycetes genomes: a test case for predicting lifestyles and emergence of pathogens.</title>
        <authorList>
            <person name="Haridas S."/>
            <person name="Albert R."/>
            <person name="Binder M."/>
            <person name="Bloem J."/>
            <person name="Labutti K."/>
            <person name="Salamov A."/>
            <person name="Andreopoulos B."/>
            <person name="Baker S."/>
            <person name="Barry K."/>
            <person name="Bills G."/>
            <person name="Bluhm B."/>
            <person name="Cannon C."/>
            <person name="Castanera R."/>
            <person name="Culley D."/>
            <person name="Daum C."/>
            <person name="Ezra D."/>
            <person name="Gonzalez J."/>
            <person name="Henrissat B."/>
            <person name="Kuo A."/>
            <person name="Liang C."/>
            <person name="Lipzen A."/>
            <person name="Lutzoni F."/>
            <person name="Magnuson J."/>
            <person name="Mondo S."/>
            <person name="Nolan M."/>
            <person name="Ohm R."/>
            <person name="Pangilinan J."/>
            <person name="Park H.-J."/>
            <person name="Ramirez L."/>
            <person name="Alfaro M."/>
            <person name="Sun H."/>
            <person name="Tritt A."/>
            <person name="Yoshinaga Y."/>
            <person name="Zwiers L.-H."/>
            <person name="Turgeon B."/>
            <person name="Goodwin S."/>
            <person name="Spatafora J."/>
            <person name="Crous P."/>
            <person name="Grigoriev I."/>
        </authorList>
    </citation>
    <scope>NUCLEOTIDE SEQUENCE</scope>
    <source>
        <strain evidence="2">CBS 379.55</strain>
    </source>
</reference>
<keyword evidence="3" id="KW-1185">Reference proteome</keyword>
<accession>A0A6A6JA64</accession>
<dbReference type="EMBL" id="ML986513">
    <property type="protein sequence ID" value="KAF2273124.1"/>
    <property type="molecule type" value="Genomic_DNA"/>
</dbReference>
<dbReference type="GeneID" id="54546764"/>
<feature type="transmembrane region" description="Helical" evidence="1">
    <location>
        <begin position="134"/>
        <end position="157"/>
    </location>
</feature>
<protein>
    <submittedName>
        <fullName evidence="2">Uncharacterized protein</fullName>
    </submittedName>
</protein>
<evidence type="ECO:0000313" key="2">
    <source>
        <dbReference type="EMBL" id="KAF2273124.1"/>
    </source>
</evidence>
<gene>
    <name evidence="2" type="ORF">EI97DRAFT_190452</name>
</gene>
<keyword evidence="1" id="KW-0472">Membrane</keyword>
<dbReference type="Proteomes" id="UP000800097">
    <property type="component" value="Unassembled WGS sequence"/>
</dbReference>
<evidence type="ECO:0000256" key="1">
    <source>
        <dbReference type="SAM" id="Phobius"/>
    </source>
</evidence>
<organism evidence="2 3">
    <name type="scientific">Westerdykella ornata</name>
    <dbReference type="NCBI Taxonomy" id="318751"/>
    <lineage>
        <taxon>Eukaryota</taxon>
        <taxon>Fungi</taxon>
        <taxon>Dikarya</taxon>
        <taxon>Ascomycota</taxon>
        <taxon>Pezizomycotina</taxon>
        <taxon>Dothideomycetes</taxon>
        <taxon>Pleosporomycetidae</taxon>
        <taxon>Pleosporales</taxon>
        <taxon>Sporormiaceae</taxon>
        <taxon>Westerdykella</taxon>
    </lineage>
</organism>
<name>A0A6A6JA64_WESOR</name>
<dbReference type="RefSeq" id="XP_033650663.1">
    <property type="nucleotide sequence ID" value="XM_033793589.1"/>
</dbReference>
<keyword evidence="1" id="KW-0812">Transmembrane</keyword>
<proteinExistence type="predicted"/>